<proteinExistence type="predicted"/>
<dbReference type="SUPFAM" id="SSF53335">
    <property type="entry name" value="S-adenosyl-L-methionine-dependent methyltransferases"/>
    <property type="match status" value="1"/>
</dbReference>
<evidence type="ECO:0000313" key="2">
    <source>
        <dbReference type="EMBL" id="PKC52473.1"/>
    </source>
</evidence>
<name>A0A2N0QN48_9GLOM</name>
<dbReference type="Proteomes" id="UP000232688">
    <property type="component" value="Unassembled WGS sequence"/>
</dbReference>
<dbReference type="GO" id="GO:0003677">
    <property type="term" value="F:DNA binding"/>
    <property type="evidence" value="ECO:0007669"/>
    <property type="project" value="InterPro"/>
</dbReference>
<dbReference type="GO" id="GO:0008170">
    <property type="term" value="F:N-methyltransferase activity"/>
    <property type="evidence" value="ECO:0007669"/>
    <property type="project" value="InterPro"/>
</dbReference>
<comment type="caution">
    <text evidence="2">The sequence shown here is derived from an EMBL/GenBank/DDBJ whole genome shotgun (WGS) entry which is preliminary data.</text>
</comment>
<dbReference type="InterPro" id="IPR052933">
    <property type="entry name" value="DNA_Protect_Modify"/>
</dbReference>
<dbReference type="InterPro" id="IPR003356">
    <property type="entry name" value="DNA_methylase_A-5"/>
</dbReference>
<accession>A0A2N0QN48</accession>
<dbReference type="PANTHER" id="PTHR41313:SF1">
    <property type="entry name" value="DNA METHYLASE ADENINE-SPECIFIC DOMAIN-CONTAINING PROTEIN"/>
    <property type="match status" value="1"/>
</dbReference>
<sequence length="113" mass="13225">MSFAHHLFIEQSFNHTKEGGYLFFLIPANLFESEQANDLHKFLKKHAWIQAIIQLPENLFASKAHEKSILILQKQSKTLRAPREVLLAKVPNMSNKDALSMFFEKVQMWKENK</sequence>
<feature type="domain" description="DNA methylase adenine-specific" evidence="1">
    <location>
        <begin position="5"/>
        <end position="96"/>
    </location>
</feature>
<dbReference type="VEuPathDB" id="FungiDB:RhiirA1_481414"/>
<reference evidence="2 3" key="2">
    <citation type="submission" date="2017-10" db="EMBL/GenBank/DDBJ databases">
        <title>Genome analyses suggest a sexual origin of heterokaryosis in a supposedly ancient asexual fungus.</title>
        <authorList>
            <person name="Corradi N."/>
            <person name="Sedzielewska K."/>
            <person name="Noel J."/>
            <person name="Charron P."/>
            <person name="Farinelli L."/>
            <person name="Marton T."/>
            <person name="Kruger M."/>
            <person name="Pelin A."/>
            <person name="Brachmann A."/>
            <person name="Corradi N."/>
        </authorList>
    </citation>
    <scope>NUCLEOTIDE SEQUENCE [LARGE SCALE GENOMIC DNA]</scope>
    <source>
        <strain evidence="2 3">A1</strain>
    </source>
</reference>
<protein>
    <recommendedName>
        <fullName evidence="1">DNA methylase adenine-specific domain-containing protein</fullName>
    </recommendedName>
</protein>
<dbReference type="Gene3D" id="3.40.50.150">
    <property type="entry name" value="Vaccinia Virus protein VP39"/>
    <property type="match status" value="1"/>
</dbReference>
<gene>
    <name evidence="2" type="ORF">RhiirA1_481414</name>
</gene>
<dbReference type="AlphaFoldDB" id="A0A2N0QN48"/>
<dbReference type="Pfam" id="PF02384">
    <property type="entry name" value="N6_Mtase"/>
    <property type="match status" value="1"/>
</dbReference>
<organism evidence="2 3">
    <name type="scientific">Rhizophagus irregularis</name>
    <dbReference type="NCBI Taxonomy" id="588596"/>
    <lineage>
        <taxon>Eukaryota</taxon>
        <taxon>Fungi</taxon>
        <taxon>Fungi incertae sedis</taxon>
        <taxon>Mucoromycota</taxon>
        <taxon>Glomeromycotina</taxon>
        <taxon>Glomeromycetes</taxon>
        <taxon>Glomerales</taxon>
        <taxon>Glomeraceae</taxon>
        <taxon>Rhizophagus</taxon>
    </lineage>
</organism>
<dbReference type="InterPro" id="IPR029063">
    <property type="entry name" value="SAM-dependent_MTases_sf"/>
</dbReference>
<dbReference type="EMBL" id="LLXH01005701">
    <property type="protein sequence ID" value="PKC52473.1"/>
    <property type="molecule type" value="Genomic_DNA"/>
</dbReference>
<evidence type="ECO:0000259" key="1">
    <source>
        <dbReference type="Pfam" id="PF02384"/>
    </source>
</evidence>
<evidence type="ECO:0000313" key="3">
    <source>
        <dbReference type="Proteomes" id="UP000232688"/>
    </source>
</evidence>
<dbReference type="PANTHER" id="PTHR41313">
    <property type="entry name" value="ADENINE-SPECIFIC METHYLTRANSFERASE"/>
    <property type="match status" value="1"/>
</dbReference>
<reference evidence="2 3" key="1">
    <citation type="submission" date="2017-10" db="EMBL/GenBank/DDBJ databases">
        <title>Extensive intraspecific genome diversity in a model arbuscular mycorrhizal fungus.</title>
        <authorList>
            <person name="Chen E.C.H."/>
            <person name="Morin E."/>
            <person name="Baudet D."/>
            <person name="Noel J."/>
            <person name="Ndikumana S."/>
            <person name="Charron P."/>
            <person name="St-Onge C."/>
            <person name="Giorgi J."/>
            <person name="Grigoriev I.V."/>
            <person name="Roux C."/>
            <person name="Martin F.M."/>
            <person name="Corradi N."/>
        </authorList>
    </citation>
    <scope>NUCLEOTIDE SEQUENCE [LARGE SCALE GENOMIC DNA]</scope>
    <source>
        <strain evidence="2 3">A1</strain>
    </source>
</reference>